<evidence type="ECO:0000313" key="2">
    <source>
        <dbReference type="Proteomes" id="UP001732700"/>
    </source>
</evidence>
<proteinExistence type="predicted"/>
<reference evidence="1" key="2">
    <citation type="submission" date="2025-09" db="UniProtKB">
        <authorList>
            <consortium name="EnsemblPlants"/>
        </authorList>
    </citation>
    <scope>IDENTIFICATION</scope>
</reference>
<name>A0ACD5TTH7_AVESA</name>
<reference evidence="1" key="1">
    <citation type="submission" date="2021-05" db="EMBL/GenBank/DDBJ databases">
        <authorList>
            <person name="Scholz U."/>
            <person name="Mascher M."/>
            <person name="Fiebig A."/>
        </authorList>
    </citation>
    <scope>NUCLEOTIDE SEQUENCE [LARGE SCALE GENOMIC DNA]</scope>
</reference>
<dbReference type="Proteomes" id="UP001732700">
    <property type="component" value="Chromosome 1D"/>
</dbReference>
<accession>A0ACD5TTH7</accession>
<evidence type="ECO:0000313" key="1">
    <source>
        <dbReference type="EnsemblPlants" id="AVESA.00010b.r2.1DG0122720.1.CDS.1"/>
    </source>
</evidence>
<organism evidence="1 2">
    <name type="scientific">Avena sativa</name>
    <name type="common">Oat</name>
    <dbReference type="NCBI Taxonomy" id="4498"/>
    <lineage>
        <taxon>Eukaryota</taxon>
        <taxon>Viridiplantae</taxon>
        <taxon>Streptophyta</taxon>
        <taxon>Embryophyta</taxon>
        <taxon>Tracheophyta</taxon>
        <taxon>Spermatophyta</taxon>
        <taxon>Magnoliopsida</taxon>
        <taxon>Liliopsida</taxon>
        <taxon>Poales</taxon>
        <taxon>Poaceae</taxon>
        <taxon>BOP clade</taxon>
        <taxon>Pooideae</taxon>
        <taxon>Poodae</taxon>
        <taxon>Poeae</taxon>
        <taxon>Poeae Chloroplast Group 1 (Aveneae type)</taxon>
        <taxon>Aveninae</taxon>
        <taxon>Avena</taxon>
    </lineage>
</organism>
<sequence length="177" mass="18427">MAAAARLLFLLVAVSLLAASPAASARPCGHAQTLLISFSSFSRPNPDPANPSPLTTTVVTVLRVRRLGPHLQIRRPAEPLPAAVAASANTAAASSFQERAKDILVVVSGLLFGFGCGALTAASMYLVWSLLASTGASPYGEVYSDDDEEEDVSDSESPKKAGYVIIHDAEEFVGGKN</sequence>
<protein>
    <submittedName>
        <fullName evidence="1">Uncharacterized protein</fullName>
    </submittedName>
</protein>
<dbReference type="EnsemblPlants" id="AVESA.00010b.r2.1DG0122720.1">
    <property type="protein sequence ID" value="AVESA.00010b.r2.1DG0122720.1.CDS.1"/>
    <property type="gene ID" value="AVESA.00010b.r2.1DG0122720"/>
</dbReference>
<keyword evidence="2" id="KW-1185">Reference proteome</keyword>